<dbReference type="SUPFAM" id="SSF51126">
    <property type="entry name" value="Pectin lyase-like"/>
    <property type="match status" value="1"/>
</dbReference>
<sequence>MTMKVDTTALLPDGTEFPFWEKENDFVREIHVDGTRGKKEEGDGSAACPFLSIQEAAEAAEPGTRVLIHGGTYREWVRPRRGGESPDKMISYEAFGDGEVIVKASEQVRDFTESKGWRIGGFPGQPVASGMRIWQHRLDPDMFRGYNPFCAVNILHDRLFIEYDKTDMTTYLNRRGMVFCDGKPLQQVSLYNHMSRQDGSYWVEANGQTVHFRLPGDGNPADHVIELTCREQCFAPEEPFLPYIKVKGITFAHAATGAPVPQRGALSCYRGHHWIIEDCVIDWSNAVAIDVGNECWHHDFNPEQIVGNSVIRRCTIKDAGVCGIAGLHAENMLVEDNLIVGTGWQRMELSWEAGGMKLHNSRNGLFRRNIFRDTFRADHIWLDCGNENNRLTRNLFLNGIEQREAVFIECTREGVNLIDHNIFWNVEGRFNPNEIPAEPGSSGWYKLTENSVVNGYAVYGEGTDRMCVVNNLIGKCRSAGYFAKPVGFRMHGLERGGTSRDAVLAGNIFYDCKEAAIKFPTRDNTSEGNLYVKLMGGYLRVIYPEPEVCLNLPAWQEFEGFDLTGQEGWFDIEVDTEQYTLTFREAGQALFGMPEELERRKFVRHAQDVGTVDVTELEQKSKVGRQVIWTEDFLGTEAAKDSGRVLPGPFRELKENEIYHIDPRKMGSEQ</sequence>
<dbReference type="Proteomes" id="UP000236311">
    <property type="component" value="Unassembled WGS sequence"/>
</dbReference>
<dbReference type="InterPro" id="IPR012334">
    <property type="entry name" value="Pectin_lyas_fold"/>
</dbReference>
<accession>A0A2K4ZCL8</accession>
<feature type="domain" description="Right handed beta helix" evidence="1">
    <location>
        <begin position="266"/>
        <end position="426"/>
    </location>
</feature>
<dbReference type="EMBL" id="OFSM01000004">
    <property type="protein sequence ID" value="SOY28192.1"/>
    <property type="molecule type" value="Genomic_DNA"/>
</dbReference>
<proteinExistence type="predicted"/>
<dbReference type="AlphaFoldDB" id="A0A2K4ZCL8"/>
<evidence type="ECO:0000313" key="3">
    <source>
        <dbReference type="Proteomes" id="UP000236311"/>
    </source>
</evidence>
<dbReference type="Pfam" id="PF13229">
    <property type="entry name" value="Beta_helix"/>
    <property type="match status" value="1"/>
</dbReference>
<dbReference type="RefSeq" id="WP_242982299.1">
    <property type="nucleotide sequence ID" value="NZ_CANRXC010000043.1"/>
</dbReference>
<gene>
    <name evidence="2" type="ORF">AMURIS_00899</name>
</gene>
<protein>
    <recommendedName>
        <fullName evidence="1">Right handed beta helix domain-containing protein</fullName>
    </recommendedName>
</protein>
<reference evidence="2 3" key="1">
    <citation type="submission" date="2018-01" db="EMBL/GenBank/DDBJ databases">
        <authorList>
            <person name="Gaut B.S."/>
            <person name="Morton B.R."/>
            <person name="Clegg M.T."/>
            <person name="Duvall M.R."/>
        </authorList>
    </citation>
    <scope>NUCLEOTIDE SEQUENCE [LARGE SCALE GENOMIC DNA]</scope>
    <source>
        <strain evidence="2">GP69</strain>
    </source>
</reference>
<organism evidence="2 3">
    <name type="scientific">Acetatifactor muris</name>
    <dbReference type="NCBI Taxonomy" id="879566"/>
    <lineage>
        <taxon>Bacteria</taxon>
        <taxon>Bacillati</taxon>
        <taxon>Bacillota</taxon>
        <taxon>Clostridia</taxon>
        <taxon>Lachnospirales</taxon>
        <taxon>Lachnospiraceae</taxon>
        <taxon>Acetatifactor</taxon>
    </lineage>
</organism>
<dbReference type="InterPro" id="IPR011050">
    <property type="entry name" value="Pectin_lyase_fold/virulence"/>
</dbReference>
<dbReference type="Gene3D" id="2.160.20.10">
    <property type="entry name" value="Single-stranded right-handed beta-helix, Pectin lyase-like"/>
    <property type="match status" value="2"/>
</dbReference>
<evidence type="ECO:0000259" key="1">
    <source>
        <dbReference type="Pfam" id="PF13229"/>
    </source>
</evidence>
<name>A0A2K4ZCL8_9FIRM</name>
<keyword evidence="3" id="KW-1185">Reference proteome</keyword>
<dbReference type="InterPro" id="IPR039448">
    <property type="entry name" value="Beta_helix"/>
</dbReference>
<evidence type="ECO:0000313" key="2">
    <source>
        <dbReference type="EMBL" id="SOY28192.1"/>
    </source>
</evidence>